<evidence type="ECO:0000313" key="2">
    <source>
        <dbReference type="Proteomes" id="UP000759298"/>
    </source>
</evidence>
<reference evidence="1 2" key="1">
    <citation type="submission" date="2021-07" db="EMBL/GenBank/DDBJ databases">
        <title>Alteriqipengyuania abyssalis NZ-12B nov, sp.nov isolated from deep sea sponge in pacific ocean.</title>
        <authorList>
            <person name="Tareen S."/>
            <person name="Wink J."/>
        </authorList>
    </citation>
    <scope>NUCLEOTIDE SEQUENCE [LARGE SCALE GENOMIC DNA]</scope>
    <source>
        <strain evidence="1 2">NZ-12B</strain>
    </source>
</reference>
<name>A0ABS7PAX2_9SPHN</name>
<keyword evidence="2" id="KW-1185">Reference proteome</keyword>
<evidence type="ECO:0000313" key="1">
    <source>
        <dbReference type="EMBL" id="MBY8335633.1"/>
    </source>
</evidence>
<accession>A0ABS7PAX2</accession>
<comment type="caution">
    <text evidence="1">The sequence shown here is derived from an EMBL/GenBank/DDBJ whole genome shotgun (WGS) entry which is preliminary data.</text>
</comment>
<gene>
    <name evidence="1" type="ORF">KYN89_01095</name>
</gene>
<proteinExistence type="predicted"/>
<dbReference type="EMBL" id="JAHWXP010000001">
    <property type="protein sequence ID" value="MBY8335633.1"/>
    <property type="molecule type" value="Genomic_DNA"/>
</dbReference>
<protein>
    <submittedName>
        <fullName evidence="1">Uncharacterized protein</fullName>
    </submittedName>
</protein>
<sequence length="78" mass="8919">MPVDERTQEVRLVKDRLAWALAHPAVSDWVKRGLASARQRDPVEVLNDLELMTHVVRQWASADADTRRAETMRAESLP</sequence>
<dbReference type="Proteomes" id="UP000759298">
    <property type="component" value="Unassembled WGS sequence"/>
</dbReference>
<organism evidence="1 2">
    <name type="scientific">Alteriqipengyuania abyssalis</name>
    <dbReference type="NCBI Taxonomy" id="2860200"/>
    <lineage>
        <taxon>Bacteria</taxon>
        <taxon>Pseudomonadati</taxon>
        <taxon>Pseudomonadota</taxon>
        <taxon>Alphaproteobacteria</taxon>
        <taxon>Sphingomonadales</taxon>
        <taxon>Erythrobacteraceae</taxon>
        <taxon>Alteriqipengyuania</taxon>
    </lineage>
</organism>
<dbReference type="RefSeq" id="WP_222823415.1">
    <property type="nucleotide sequence ID" value="NZ_JAHWXP010000001.1"/>
</dbReference>